<dbReference type="InterPro" id="IPR013025">
    <property type="entry name" value="Ribosomal_uL23-like"/>
</dbReference>
<geneLocation type="chloroplast" evidence="8"/>
<dbReference type="HAMAP" id="MF_01369_B">
    <property type="entry name" value="Ribosomal_uL23_B"/>
    <property type="match status" value="1"/>
</dbReference>
<gene>
    <name evidence="6 8" type="primary">rpl23</name>
</gene>
<dbReference type="GO" id="GO:0006412">
    <property type="term" value="P:translation"/>
    <property type="evidence" value="ECO:0007669"/>
    <property type="project" value="UniProtKB-UniRule"/>
</dbReference>
<comment type="subcellular location">
    <subcellularLocation>
        <location evidence="6">Plastid</location>
        <location evidence="6">Chloroplast</location>
    </subcellularLocation>
</comment>
<name>A0AAU0UDV2_9VIRI</name>
<dbReference type="GO" id="GO:0019843">
    <property type="term" value="F:rRNA binding"/>
    <property type="evidence" value="ECO:0007669"/>
    <property type="project" value="UniProtKB-UniRule"/>
</dbReference>
<evidence type="ECO:0000256" key="5">
    <source>
        <dbReference type="ARBA" id="ARBA00023274"/>
    </source>
</evidence>
<keyword evidence="3 6" id="KW-0694">RNA-binding</keyword>
<evidence type="ECO:0000256" key="7">
    <source>
        <dbReference type="RuleBase" id="RU003934"/>
    </source>
</evidence>
<sequence>MRDIIRRPVFTEKSVQLLEKNQYTFEVDSKATKPEIKSFLESAFQVKVLSVNTHILPKKRASLLGRAVPRPRQKRAIVTLSWGDRIVFFLES</sequence>
<evidence type="ECO:0000256" key="2">
    <source>
        <dbReference type="ARBA" id="ARBA00022730"/>
    </source>
</evidence>
<keyword evidence="4 6" id="KW-0689">Ribosomal protein</keyword>
<accession>A0AAU0UDV2</accession>
<dbReference type="EMBL" id="OR858607">
    <property type="protein sequence ID" value="WQA10868.2"/>
    <property type="molecule type" value="Genomic_DNA"/>
</dbReference>
<comment type="subunit">
    <text evidence="6">Part of the 50S ribosomal subunit.</text>
</comment>
<comment type="similarity">
    <text evidence="1 6 7">Belongs to the universal ribosomal protein uL23 family.</text>
</comment>
<keyword evidence="8" id="KW-0934">Plastid</keyword>
<dbReference type="PANTHER" id="PTHR11620">
    <property type="entry name" value="60S RIBOSOMAL PROTEIN L23A"/>
    <property type="match status" value="1"/>
</dbReference>
<dbReference type="InterPro" id="IPR012677">
    <property type="entry name" value="Nucleotide-bd_a/b_plait_sf"/>
</dbReference>
<evidence type="ECO:0000256" key="4">
    <source>
        <dbReference type="ARBA" id="ARBA00022980"/>
    </source>
</evidence>
<dbReference type="SUPFAM" id="SSF54189">
    <property type="entry name" value="Ribosomal proteins S24e, L23 and L15e"/>
    <property type="match status" value="1"/>
</dbReference>
<comment type="function">
    <text evidence="6">Binds to 23S rRNA.</text>
</comment>
<dbReference type="InterPro" id="IPR001014">
    <property type="entry name" value="Ribosomal_uL23_CS"/>
</dbReference>
<dbReference type="NCBIfam" id="NF004363">
    <property type="entry name" value="PRK05738.2-4"/>
    <property type="match status" value="1"/>
</dbReference>
<dbReference type="GO" id="GO:0003735">
    <property type="term" value="F:structural constituent of ribosome"/>
    <property type="evidence" value="ECO:0007669"/>
    <property type="project" value="InterPro"/>
</dbReference>
<keyword evidence="8" id="KW-0150">Chloroplast</keyword>
<evidence type="ECO:0000313" key="8">
    <source>
        <dbReference type="EMBL" id="WQA10868.2"/>
    </source>
</evidence>
<keyword evidence="5 6" id="KW-0687">Ribonucleoprotein</keyword>
<dbReference type="InterPro" id="IPR012678">
    <property type="entry name" value="Ribosomal_uL23/eL15/eS24_sf"/>
</dbReference>
<proteinExistence type="inferred from homology"/>
<evidence type="ECO:0000256" key="6">
    <source>
        <dbReference type="HAMAP-Rule" id="MF_01369"/>
    </source>
</evidence>
<dbReference type="AlphaFoldDB" id="A0AAU0UDV2"/>
<organism evidence="8">
    <name type="scientific">Streptosarcina moshanensis</name>
    <dbReference type="NCBI Taxonomy" id="3096259"/>
    <lineage>
        <taxon>Eukaryota</taxon>
        <taxon>Viridiplantae</taxon>
        <taxon>Streptophyta</taxon>
        <taxon>Klebsormidiophyceae</taxon>
        <taxon>Hormidiellales</taxon>
        <taxon>Hormidiellaceae</taxon>
        <taxon>Streptosarcina</taxon>
    </lineage>
</organism>
<dbReference type="Gene3D" id="3.30.70.330">
    <property type="match status" value="1"/>
</dbReference>
<protein>
    <recommendedName>
        <fullName evidence="6">Large ribosomal subunit protein uL23c</fullName>
    </recommendedName>
</protein>
<keyword evidence="2 6" id="KW-0699">rRNA-binding</keyword>
<dbReference type="PROSITE" id="PS00050">
    <property type="entry name" value="RIBOSOMAL_L23"/>
    <property type="match status" value="1"/>
</dbReference>
<dbReference type="GO" id="GO:0005840">
    <property type="term" value="C:ribosome"/>
    <property type="evidence" value="ECO:0007669"/>
    <property type="project" value="UniProtKB-KW"/>
</dbReference>
<evidence type="ECO:0000256" key="3">
    <source>
        <dbReference type="ARBA" id="ARBA00022884"/>
    </source>
</evidence>
<dbReference type="GO" id="GO:1990904">
    <property type="term" value="C:ribonucleoprotein complex"/>
    <property type="evidence" value="ECO:0007669"/>
    <property type="project" value="UniProtKB-KW"/>
</dbReference>
<dbReference type="Pfam" id="PF00276">
    <property type="entry name" value="Ribosomal_L23"/>
    <property type="match status" value="1"/>
</dbReference>
<reference evidence="8" key="1">
    <citation type="submission" date="2023-11" db="EMBL/GenBank/DDBJ databases">
        <authorList>
            <person name="Liu Y."/>
        </authorList>
    </citation>
    <scope>NUCLEOTIDE SEQUENCE</scope>
</reference>
<evidence type="ECO:0000256" key="1">
    <source>
        <dbReference type="ARBA" id="ARBA00006700"/>
    </source>
</evidence>
<dbReference type="GO" id="GO:0009507">
    <property type="term" value="C:chloroplast"/>
    <property type="evidence" value="ECO:0007669"/>
    <property type="project" value="UniProtKB-SubCell"/>
</dbReference>